<accession>A0A9P0LJQ9</accession>
<dbReference type="Proteomes" id="UP001152888">
    <property type="component" value="Unassembled WGS sequence"/>
</dbReference>
<organism evidence="1 2">
    <name type="scientific">Acanthoscelides obtectus</name>
    <name type="common">Bean weevil</name>
    <name type="synonym">Bruchus obtectus</name>
    <dbReference type="NCBI Taxonomy" id="200917"/>
    <lineage>
        <taxon>Eukaryota</taxon>
        <taxon>Metazoa</taxon>
        <taxon>Ecdysozoa</taxon>
        <taxon>Arthropoda</taxon>
        <taxon>Hexapoda</taxon>
        <taxon>Insecta</taxon>
        <taxon>Pterygota</taxon>
        <taxon>Neoptera</taxon>
        <taxon>Endopterygota</taxon>
        <taxon>Coleoptera</taxon>
        <taxon>Polyphaga</taxon>
        <taxon>Cucujiformia</taxon>
        <taxon>Chrysomeloidea</taxon>
        <taxon>Chrysomelidae</taxon>
        <taxon>Bruchinae</taxon>
        <taxon>Bruchini</taxon>
        <taxon>Acanthoscelides</taxon>
    </lineage>
</organism>
<sequence>MSVNSFDELLQGIGSKITYLNTKWRNSVAPEQRLSVTLRYLATGNSFNSLHFKYLLGATTVREIVKDICEQIWICVHPEFMPDVSEDSWLNIATQVL</sequence>
<comment type="caution">
    <text evidence="1">The sequence shown here is derived from an EMBL/GenBank/DDBJ whole genome shotgun (WGS) entry which is preliminary data.</text>
</comment>
<dbReference type="EMBL" id="CAKOFQ010007254">
    <property type="protein sequence ID" value="CAH1996210.1"/>
    <property type="molecule type" value="Genomic_DNA"/>
</dbReference>
<dbReference type="OrthoDB" id="6741510at2759"/>
<reference evidence="1" key="1">
    <citation type="submission" date="2022-03" db="EMBL/GenBank/DDBJ databases">
        <authorList>
            <person name="Sayadi A."/>
        </authorList>
    </citation>
    <scope>NUCLEOTIDE SEQUENCE</scope>
</reference>
<keyword evidence="2" id="KW-1185">Reference proteome</keyword>
<evidence type="ECO:0000313" key="2">
    <source>
        <dbReference type="Proteomes" id="UP001152888"/>
    </source>
</evidence>
<evidence type="ECO:0000313" key="1">
    <source>
        <dbReference type="EMBL" id="CAH1996210.1"/>
    </source>
</evidence>
<gene>
    <name evidence="1" type="ORF">ACAOBT_LOCUS23098</name>
</gene>
<proteinExistence type="predicted"/>
<name>A0A9P0LJQ9_ACAOB</name>
<dbReference type="AlphaFoldDB" id="A0A9P0LJQ9"/>
<protein>
    <submittedName>
        <fullName evidence="1">Uncharacterized protein</fullName>
    </submittedName>
</protein>